<dbReference type="PANTHER" id="PTHR24161:SF122">
    <property type="match status" value="1"/>
</dbReference>
<accession>A0AAX4P5A2</accession>
<keyword evidence="2 3" id="KW-0040">ANK repeat</keyword>
<dbReference type="PROSITE" id="PS50088">
    <property type="entry name" value="ANK_REPEAT"/>
    <property type="match status" value="2"/>
</dbReference>
<dbReference type="Gene3D" id="1.25.40.20">
    <property type="entry name" value="Ankyrin repeat-containing domain"/>
    <property type="match status" value="1"/>
</dbReference>
<keyword evidence="1" id="KW-0677">Repeat</keyword>
<evidence type="ECO:0000313" key="5">
    <source>
        <dbReference type="EMBL" id="WZN61215.1"/>
    </source>
</evidence>
<feature type="region of interest" description="Disordered" evidence="4">
    <location>
        <begin position="1"/>
        <end position="36"/>
    </location>
</feature>
<dbReference type="Proteomes" id="UP001472866">
    <property type="component" value="Chromosome 04"/>
</dbReference>
<name>A0AAX4P5A2_9CHLO</name>
<evidence type="ECO:0000256" key="3">
    <source>
        <dbReference type="PROSITE-ProRule" id="PRU00023"/>
    </source>
</evidence>
<dbReference type="SMART" id="SM00248">
    <property type="entry name" value="ANK"/>
    <property type="match status" value="2"/>
</dbReference>
<dbReference type="AlphaFoldDB" id="A0AAX4P5A2"/>
<dbReference type="PROSITE" id="PS50297">
    <property type="entry name" value="ANK_REP_REGION"/>
    <property type="match status" value="1"/>
</dbReference>
<evidence type="ECO:0000313" key="6">
    <source>
        <dbReference type="Proteomes" id="UP001472866"/>
    </source>
</evidence>
<dbReference type="PANTHER" id="PTHR24161">
    <property type="entry name" value="ANK_REP_REGION DOMAIN-CONTAINING PROTEIN-RELATED"/>
    <property type="match status" value="1"/>
</dbReference>
<feature type="repeat" description="ANK" evidence="3">
    <location>
        <begin position="80"/>
        <end position="112"/>
    </location>
</feature>
<sequence length="184" mass="20031">MADVSEKKKVESPPKAEGAKEGEASPGEAKTGSQWSIYDVTSRGAMKTLHDAAERGKPKEVQNYLNKLKDSKEVDGRDKVGRTALMWAVESGNVECVEKLLAAGARLSIKEAHCGRTAVHLAARSGTLAVMKAVVESVKDKEDRNDMINQPDFNGATPVFLAKQRHGEDAQVVFEYLLNQGSKY</sequence>
<dbReference type="EMBL" id="CP151504">
    <property type="protein sequence ID" value="WZN61215.1"/>
    <property type="molecule type" value="Genomic_DNA"/>
</dbReference>
<gene>
    <name evidence="5" type="ORF">HKI87_04g27500</name>
</gene>
<feature type="repeat" description="ANK" evidence="3">
    <location>
        <begin position="114"/>
        <end position="146"/>
    </location>
</feature>
<dbReference type="InterPro" id="IPR002110">
    <property type="entry name" value="Ankyrin_rpt"/>
</dbReference>
<organism evidence="5 6">
    <name type="scientific">Chloropicon roscoffensis</name>
    <dbReference type="NCBI Taxonomy" id="1461544"/>
    <lineage>
        <taxon>Eukaryota</taxon>
        <taxon>Viridiplantae</taxon>
        <taxon>Chlorophyta</taxon>
        <taxon>Chloropicophyceae</taxon>
        <taxon>Chloropicales</taxon>
        <taxon>Chloropicaceae</taxon>
        <taxon>Chloropicon</taxon>
    </lineage>
</organism>
<dbReference type="SUPFAM" id="SSF48403">
    <property type="entry name" value="Ankyrin repeat"/>
    <property type="match status" value="1"/>
</dbReference>
<protein>
    <submittedName>
        <fullName evidence="5">Ankyrin repeat domain-containing protein</fullName>
    </submittedName>
</protein>
<keyword evidence="6" id="KW-1185">Reference proteome</keyword>
<evidence type="ECO:0000256" key="4">
    <source>
        <dbReference type="SAM" id="MobiDB-lite"/>
    </source>
</evidence>
<dbReference type="InterPro" id="IPR036770">
    <property type="entry name" value="Ankyrin_rpt-contain_sf"/>
</dbReference>
<dbReference type="Pfam" id="PF12796">
    <property type="entry name" value="Ank_2"/>
    <property type="match status" value="1"/>
</dbReference>
<feature type="compositionally biased region" description="Basic and acidic residues" evidence="4">
    <location>
        <begin position="1"/>
        <end position="23"/>
    </location>
</feature>
<reference evidence="5 6" key="1">
    <citation type="submission" date="2024-03" db="EMBL/GenBank/DDBJ databases">
        <title>Complete genome sequence of the green alga Chloropicon roscoffensis RCC1871.</title>
        <authorList>
            <person name="Lemieux C."/>
            <person name="Pombert J.-F."/>
            <person name="Otis C."/>
            <person name="Turmel M."/>
        </authorList>
    </citation>
    <scope>NUCLEOTIDE SEQUENCE [LARGE SCALE GENOMIC DNA]</scope>
    <source>
        <strain evidence="5 6">RCC1871</strain>
    </source>
</reference>
<evidence type="ECO:0000256" key="1">
    <source>
        <dbReference type="ARBA" id="ARBA00022737"/>
    </source>
</evidence>
<proteinExistence type="predicted"/>
<evidence type="ECO:0000256" key="2">
    <source>
        <dbReference type="ARBA" id="ARBA00023043"/>
    </source>
</evidence>